<dbReference type="PANTHER" id="PTHR35789:SF1">
    <property type="entry name" value="SPORE GERMINATION PROTEIN B3"/>
    <property type="match status" value="1"/>
</dbReference>
<dbReference type="PROSITE" id="PS51257">
    <property type="entry name" value="PROKAR_LIPOPROTEIN"/>
    <property type="match status" value="1"/>
</dbReference>
<evidence type="ECO:0000256" key="7">
    <source>
        <dbReference type="ARBA" id="ARBA00023288"/>
    </source>
</evidence>
<keyword evidence="11" id="KW-1185">Reference proteome</keyword>
<evidence type="ECO:0000256" key="4">
    <source>
        <dbReference type="ARBA" id="ARBA00022729"/>
    </source>
</evidence>
<evidence type="ECO:0000259" key="8">
    <source>
        <dbReference type="Pfam" id="PF05504"/>
    </source>
</evidence>
<dbReference type="EMBL" id="JAGDEL010000009">
    <property type="protein sequence ID" value="MBO1512754.1"/>
    <property type="molecule type" value="Genomic_DNA"/>
</dbReference>
<evidence type="ECO:0000256" key="5">
    <source>
        <dbReference type="ARBA" id="ARBA00023136"/>
    </source>
</evidence>
<dbReference type="Gene3D" id="3.30.300.210">
    <property type="entry name" value="Nutrient germinant receptor protein C, domain 3"/>
    <property type="match status" value="1"/>
</dbReference>
<evidence type="ECO:0000256" key="1">
    <source>
        <dbReference type="ARBA" id="ARBA00004635"/>
    </source>
</evidence>
<keyword evidence="6" id="KW-0564">Palmitate</keyword>
<protein>
    <submittedName>
        <fullName evidence="10">Ger(X)C family spore germination protein</fullName>
    </submittedName>
</protein>
<gene>
    <name evidence="10" type="ORF">I7822_13845</name>
</gene>
<feature type="domain" description="Spore germination GerAC-like C-terminal" evidence="8">
    <location>
        <begin position="229"/>
        <end position="397"/>
    </location>
</feature>
<accession>A0ABS3N3W1</accession>
<dbReference type="PANTHER" id="PTHR35789">
    <property type="entry name" value="SPORE GERMINATION PROTEIN B3"/>
    <property type="match status" value="1"/>
</dbReference>
<dbReference type="Proteomes" id="UP000663981">
    <property type="component" value="Unassembled WGS sequence"/>
</dbReference>
<organism evidence="10 11">
    <name type="scientific">Metabacillus bambusae</name>
    <dbReference type="NCBI Taxonomy" id="2795218"/>
    <lineage>
        <taxon>Bacteria</taxon>
        <taxon>Bacillati</taxon>
        <taxon>Bacillota</taxon>
        <taxon>Bacilli</taxon>
        <taxon>Bacillales</taxon>
        <taxon>Bacillaceae</taxon>
        <taxon>Metabacillus</taxon>
    </lineage>
</organism>
<evidence type="ECO:0000259" key="9">
    <source>
        <dbReference type="Pfam" id="PF25198"/>
    </source>
</evidence>
<dbReference type="InterPro" id="IPR008844">
    <property type="entry name" value="Spore_GerAC-like"/>
</dbReference>
<evidence type="ECO:0000256" key="6">
    <source>
        <dbReference type="ARBA" id="ARBA00023139"/>
    </source>
</evidence>
<proteinExistence type="inferred from homology"/>
<evidence type="ECO:0000313" key="10">
    <source>
        <dbReference type="EMBL" id="MBO1512754.1"/>
    </source>
</evidence>
<keyword evidence="7" id="KW-0449">Lipoprotein</keyword>
<evidence type="ECO:0000256" key="2">
    <source>
        <dbReference type="ARBA" id="ARBA00007886"/>
    </source>
</evidence>
<dbReference type="Pfam" id="PF25198">
    <property type="entry name" value="Spore_GerAC_N"/>
    <property type="match status" value="1"/>
</dbReference>
<evidence type="ECO:0000313" key="11">
    <source>
        <dbReference type="Proteomes" id="UP000663981"/>
    </source>
</evidence>
<dbReference type="InterPro" id="IPR046953">
    <property type="entry name" value="Spore_GerAC-like_C"/>
</dbReference>
<keyword evidence="4" id="KW-0732">Signal</keyword>
<sequence length="404" mass="45238">MMQSLKNAEILLVSLPVLLLLFLAGCWNSNEIEDLGLSIGLALDVGKEPPIEKDFREYGGEYFKGDCIKLTYQFANLQSTESASNGEGIQLKPYENISETGDSVHQMTREFSLRRNTPMFSPHLKVIVIGEDLASKHSLEQLLDQFFRDNEIRPSCLVLISKGQASQTLESKDTVDIPSFRLLGISANGYKTTRILPPITLAKIEGTMNSGNSFLLQNVISANGEVKFSGAAVIEGKTKKLLGFFNEDELDGLTWLTGKGKGGIVKSLDKETSQPIMYEVTTMKSKIIPHVDGNNISFDVNIESTGRISENWVVSKKLSKQAFLKFAERSTEKEVNRLVNLALNKMQNDYKVDVAGFGNQLRIKHPKLWKKRKKDWDKTFSKIPIKYNVNISITDFGFKENPSK</sequence>
<reference evidence="10 11" key="1">
    <citation type="submission" date="2021-03" db="EMBL/GenBank/DDBJ databases">
        <title>Whole genome sequence of Metabacillus bambusae BG109.</title>
        <authorList>
            <person name="Jeong J.W."/>
        </authorList>
    </citation>
    <scope>NUCLEOTIDE SEQUENCE [LARGE SCALE GENOMIC DNA]</scope>
    <source>
        <strain evidence="10 11">BG109</strain>
    </source>
</reference>
<dbReference type="RefSeq" id="WP_207979114.1">
    <property type="nucleotide sequence ID" value="NZ_JAGDEL010000009.1"/>
</dbReference>
<comment type="caution">
    <text evidence="10">The sequence shown here is derived from an EMBL/GenBank/DDBJ whole genome shotgun (WGS) entry which is preliminary data.</text>
</comment>
<keyword evidence="3" id="KW-0309">Germination</keyword>
<feature type="domain" description="Spore germination protein N-terminal" evidence="9">
    <location>
        <begin position="29"/>
        <end position="215"/>
    </location>
</feature>
<dbReference type="InterPro" id="IPR057336">
    <property type="entry name" value="GerAC_N"/>
</dbReference>
<dbReference type="Pfam" id="PF05504">
    <property type="entry name" value="Spore_GerAC"/>
    <property type="match status" value="1"/>
</dbReference>
<evidence type="ECO:0000256" key="3">
    <source>
        <dbReference type="ARBA" id="ARBA00022544"/>
    </source>
</evidence>
<comment type="subcellular location">
    <subcellularLocation>
        <location evidence="1">Membrane</location>
        <topology evidence="1">Lipid-anchor</topology>
    </subcellularLocation>
</comment>
<keyword evidence="5" id="KW-0472">Membrane</keyword>
<dbReference type="NCBIfam" id="TIGR02887">
    <property type="entry name" value="spore_ger_x_C"/>
    <property type="match status" value="1"/>
</dbReference>
<dbReference type="InterPro" id="IPR038501">
    <property type="entry name" value="Spore_GerAC_C_sf"/>
</dbReference>
<comment type="similarity">
    <text evidence="2">Belongs to the GerABKC lipoprotein family.</text>
</comment>
<name>A0ABS3N3W1_9BACI</name>